<accession>A0A0Q9WWT9</accession>
<dbReference type="GO" id="GO:0000981">
    <property type="term" value="F:DNA-binding transcription factor activity, RNA polymerase II-specific"/>
    <property type="evidence" value="ECO:0007669"/>
    <property type="project" value="TreeGrafter"/>
</dbReference>
<comment type="function">
    <text evidence="7">Involved in development during embryogenesis.</text>
</comment>
<dbReference type="GO" id="GO:0030154">
    <property type="term" value="P:cell differentiation"/>
    <property type="evidence" value="ECO:0007669"/>
    <property type="project" value="TreeGrafter"/>
</dbReference>
<dbReference type="PROSITE" id="PS00658">
    <property type="entry name" value="FORK_HEAD_2"/>
    <property type="match status" value="1"/>
</dbReference>
<evidence type="ECO:0000313" key="11">
    <source>
        <dbReference type="Proteomes" id="UP000007798"/>
    </source>
</evidence>
<keyword evidence="11" id="KW-1185">Reference proteome</keyword>
<dbReference type="GO" id="GO:0009653">
    <property type="term" value="P:anatomical structure morphogenesis"/>
    <property type="evidence" value="ECO:0007669"/>
    <property type="project" value="TreeGrafter"/>
</dbReference>
<dbReference type="InterPro" id="IPR018122">
    <property type="entry name" value="TF_fork_head_CS_1"/>
</dbReference>
<dbReference type="GO" id="GO:0005634">
    <property type="term" value="C:nucleus"/>
    <property type="evidence" value="ECO:0007669"/>
    <property type="project" value="UniProtKB-SubCell"/>
</dbReference>
<keyword evidence="5" id="KW-0804">Transcription</keyword>
<dbReference type="SMART" id="SM00339">
    <property type="entry name" value="FH"/>
    <property type="match status" value="1"/>
</dbReference>
<dbReference type="Gene3D" id="1.10.10.10">
    <property type="entry name" value="Winged helix-like DNA-binding domain superfamily/Winged helix DNA-binding domain"/>
    <property type="match status" value="1"/>
</dbReference>
<evidence type="ECO:0000256" key="5">
    <source>
        <dbReference type="ARBA" id="ARBA00023163"/>
    </source>
</evidence>
<feature type="domain" description="Fork-head" evidence="9">
    <location>
        <begin position="13"/>
        <end position="107"/>
    </location>
</feature>
<dbReference type="AlphaFoldDB" id="A0A0Q9WWT9"/>
<dbReference type="GO" id="GO:0000978">
    <property type="term" value="F:RNA polymerase II cis-regulatory region sequence-specific DNA binding"/>
    <property type="evidence" value="ECO:0007669"/>
    <property type="project" value="TreeGrafter"/>
</dbReference>
<protein>
    <recommendedName>
        <fullName evidence="9">Fork-head domain-containing protein</fullName>
    </recommendedName>
</protein>
<dbReference type="InterPro" id="IPR001766">
    <property type="entry name" value="Fork_head_dom"/>
</dbReference>
<dbReference type="Pfam" id="PF00250">
    <property type="entry name" value="Forkhead"/>
    <property type="match status" value="1"/>
</dbReference>
<keyword evidence="6 8" id="KW-0539">Nucleus</keyword>
<dbReference type="InterPro" id="IPR050211">
    <property type="entry name" value="FOX_domain-containing"/>
</dbReference>
<dbReference type="FunFam" id="1.10.10.10:FF:000082">
    <property type="entry name" value="forkhead box protein B2"/>
    <property type="match status" value="1"/>
</dbReference>
<keyword evidence="3" id="KW-0805">Transcription regulation</keyword>
<dbReference type="PROSITE" id="PS50039">
    <property type="entry name" value="FORK_HEAD_3"/>
    <property type="match status" value="1"/>
</dbReference>
<reference evidence="10 11" key="1">
    <citation type="journal article" date="2007" name="Nature">
        <title>Evolution of genes and genomes on the Drosophila phylogeny.</title>
        <authorList>
            <consortium name="Drosophila 12 Genomes Consortium"/>
            <person name="Clark A.G."/>
            <person name="Eisen M.B."/>
            <person name="Smith D.R."/>
            <person name="Bergman C.M."/>
            <person name="Oliver B."/>
            <person name="Markow T.A."/>
            <person name="Kaufman T.C."/>
            <person name="Kellis M."/>
            <person name="Gelbart W."/>
            <person name="Iyer V.N."/>
            <person name="Pollard D.A."/>
            <person name="Sackton T.B."/>
            <person name="Larracuente A.M."/>
            <person name="Singh N.D."/>
            <person name="Abad J.P."/>
            <person name="Abt D.N."/>
            <person name="Adryan B."/>
            <person name="Aguade M."/>
            <person name="Akashi H."/>
            <person name="Anderson W.W."/>
            <person name="Aquadro C.F."/>
            <person name="Ardell D.H."/>
            <person name="Arguello R."/>
            <person name="Artieri C.G."/>
            <person name="Barbash D.A."/>
            <person name="Barker D."/>
            <person name="Barsanti P."/>
            <person name="Batterham P."/>
            <person name="Batzoglou S."/>
            <person name="Begun D."/>
            <person name="Bhutkar A."/>
            <person name="Blanco E."/>
            <person name="Bosak S.A."/>
            <person name="Bradley R.K."/>
            <person name="Brand A.D."/>
            <person name="Brent M.R."/>
            <person name="Brooks A.N."/>
            <person name="Brown R.H."/>
            <person name="Butlin R.K."/>
            <person name="Caggese C."/>
            <person name="Calvi B.R."/>
            <person name="Bernardo de Carvalho A."/>
            <person name="Caspi A."/>
            <person name="Castrezana S."/>
            <person name="Celniker S.E."/>
            <person name="Chang J.L."/>
            <person name="Chapple C."/>
            <person name="Chatterji S."/>
            <person name="Chinwalla A."/>
            <person name="Civetta A."/>
            <person name="Clifton S.W."/>
            <person name="Comeron J.M."/>
            <person name="Costello J.C."/>
            <person name="Coyne J.A."/>
            <person name="Daub J."/>
            <person name="David R.G."/>
            <person name="Delcher A.L."/>
            <person name="Delehaunty K."/>
            <person name="Do C.B."/>
            <person name="Ebling H."/>
            <person name="Edwards K."/>
            <person name="Eickbush T."/>
            <person name="Evans J.D."/>
            <person name="Filipski A."/>
            <person name="Findeiss S."/>
            <person name="Freyhult E."/>
            <person name="Fulton L."/>
            <person name="Fulton R."/>
            <person name="Garcia A.C."/>
            <person name="Gardiner A."/>
            <person name="Garfield D.A."/>
            <person name="Garvin B.E."/>
            <person name="Gibson G."/>
            <person name="Gilbert D."/>
            <person name="Gnerre S."/>
            <person name="Godfrey J."/>
            <person name="Good R."/>
            <person name="Gotea V."/>
            <person name="Gravely B."/>
            <person name="Greenberg A.J."/>
            <person name="Griffiths-Jones S."/>
            <person name="Gross S."/>
            <person name="Guigo R."/>
            <person name="Gustafson E.A."/>
            <person name="Haerty W."/>
            <person name="Hahn M.W."/>
            <person name="Halligan D.L."/>
            <person name="Halpern A.L."/>
            <person name="Halter G.M."/>
            <person name="Han M.V."/>
            <person name="Heger A."/>
            <person name="Hillier L."/>
            <person name="Hinrichs A.S."/>
            <person name="Holmes I."/>
            <person name="Hoskins R.A."/>
            <person name="Hubisz M.J."/>
            <person name="Hultmark D."/>
            <person name="Huntley M.A."/>
            <person name="Jaffe D.B."/>
            <person name="Jagadeeshan S."/>
            <person name="Jeck W.R."/>
            <person name="Johnson J."/>
            <person name="Jones C.D."/>
            <person name="Jordan W.C."/>
            <person name="Karpen G.H."/>
            <person name="Kataoka E."/>
            <person name="Keightley P.D."/>
            <person name="Kheradpour P."/>
            <person name="Kirkness E.F."/>
            <person name="Koerich L.B."/>
            <person name="Kristiansen K."/>
            <person name="Kudrna D."/>
            <person name="Kulathinal R.J."/>
            <person name="Kumar S."/>
            <person name="Kwok R."/>
            <person name="Lander E."/>
            <person name="Langley C.H."/>
            <person name="Lapoint R."/>
            <person name="Lazzaro B.P."/>
            <person name="Lee S.J."/>
            <person name="Levesque L."/>
            <person name="Li R."/>
            <person name="Lin C.F."/>
            <person name="Lin M.F."/>
            <person name="Lindblad-Toh K."/>
            <person name="Llopart A."/>
            <person name="Long M."/>
            <person name="Low L."/>
            <person name="Lozovsky E."/>
            <person name="Lu J."/>
            <person name="Luo M."/>
            <person name="Machado C.A."/>
            <person name="Makalowski W."/>
            <person name="Marzo M."/>
            <person name="Matsuda M."/>
            <person name="Matzkin L."/>
            <person name="McAllister B."/>
            <person name="McBride C.S."/>
            <person name="McKernan B."/>
            <person name="McKernan K."/>
            <person name="Mendez-Lago M."/>
            <person name="Minx P."/>
            <person name="Mollenhauer M.U."/>
            <person name="Montooth K."/>
            <person name="Mount S.M."/>
            <person name="Mu X."/>
            <person name="Myers E."/>
            <person name="Negre B."/>
            <person name="Newfeld S."/>
            <person name="Nielsen R."/>
            <person name="Noor M.A."/>
            <person name="O'Grady P."/>
            <person name="Pachter L."/>
            <person name="Papaceit M."/>
            <person name="Parisi M.J."/>
            <person name="Parisi M."/>
            <person name="Parts L."/>
            <person name="Pedersen J.S."/>
            <person name="Pesole G."/>
            <person name="Phillippy A.M."/>
            <person name="Ponting C.P."/>
            <person name="Pop M."/>
            <person name="Porcelli D."/>
            <person name="Powell J.R."/>
            <person name="Prohaska S."/>
            <person name="Pruitt K."/>
            <person name="Puig M."/>
            <person name="Quesneville H."/>
            <person name="Ram K.R."/>
            <person name="Rand D."/>
            <person name="Rasmussen M.D."/>
            <person name="Reed L.K."/>
            <person name="Reenan R."/>
            <person name="Reily A."/>
            <person name="Remington K.A."/>
            <person name="Rieger T.T."/>
            <person name="Ritchie M.G."/>
            <person name="Robin C."/>
            <person name="Rogers Y.H."/>
            <person name="Rohde C."/>
            <person name="Rozas J."/>
            <person name="Rubenfield M.J."/>
            <person name="Ruiz A."/>
            <person name="Russo S."/>
            <person name="Salzberg S.L."/>
            <person name="Sanchez-Gracia A."/>
            <person name="Saranga D.J."/>
            <person name="Sato H."/>
            <person name="Schaeffer S.W."/>
            <person name="Schatz M.C."/>
            <person name="Schlenke T."/>
            <person name="Schwartz R."/>
            <person name="Segarra C."/>
            <person name="Singh R.S."/>
            <person name="Sirot L."/>
            <person name="Sirota M."/>
            <person name="Sisneros N.B."/>
            <person name="Smith C.D."/>
            <person name="Smith T.F."/>
            <person name="Spieth J."/>
            <person name="Stage D.E."/>
            <person name="Stark A."/>
            <person name="Stephan W."/>
            <person name="Strausberg R.L."/>
            <person name="Strempel S."/>
            <person name="Sturgill D."/>
            <person name="Sutton G."/>
            <person name="Sutton G.G."/>
            <person name="Tao W."/>
            <person name="Teichmann S."/>
            <person name="Tobari Y.N."/>
            <person name="Tomimura Y."/>
            <person name="Tsolas J.M."/>
            <person name="Valente V.L."/>
            <person name="Venter E."/>
            <person name="Venter J.C."/>
            <person name="Vicario S."/>
            <person name="Vieira F.G."/>
            <person name="Vilella A.J."/>
            <person name="Villasante A."/>
            <person name="Walenz B."/>
            <person name="Wang J."/>
            <person name="Wasserman M."/>
            <person name="Watts T."/>
            <person name="Wilson D."/>
            <person name="Wilson R.K."/>
            <person name="Wing R.A."/>
            <person name="Wolfner M.F."/>
            <person name="Wong A."/>
            <person name="Wong G.K."/>
            <person name="Wu C.I."/>
            <person name="Wu G."/>
            <person name="Yamamoto D."/>
            <person name="Yang H.P."/>
            <person name="Yang S.P."/>
            <person name="Yorke J.A."/>
            <person name="Yoshida K."/>
            <person name="Zdobnov E."/>
            <person name="Zhang P."/>
            <person name="Zhang Y."/>
            <person name="Zimin A.V."/>
            <person name="Baldwin J."/>
            <person name="Abdouelleil A."/>
            <person name="Abdulkadir J."/>
            <person name="Abebe A."/>
            <person name="Abera B."/>
            <person name="Abreu J."/>
            <person name="Acer S.C."/>
            <person name="Aftuck L."/>
            <person name="Alexander A."/>
            <person name="An P."/>
            <person name="Anderson E."/>
            <person name="Anderson S."/>
            <person name="Arachi H."/>
            <person name="Azer M."/>
            <person name="Bachantsang P."/>
            <person name="Barry A."/>
            <person name="Bayul T."/>
            <person name="Berlin A."/>
            <person name="Bessette D."/>
            <person name="Bloom T."/>
            <person name="Blye J."/>
            <person name="Boguslavskiy L."/>
            <person name="Bonnet C."/>
            <person name="Boukhgalter B."/>
            <person name="Bourzgui I."/>
            <person name="Brown A."/>
            <person name="Cahill P."/>
            <person name="Channer S."/>
            <person name="Cheshatsang Y."/>
            <person name="Chuda L."/>
            <person name="Citroen M."/>
            <person name="Collymore A."/>
            <person name="Cooke P."/>
            <person name="Costello M."/>
            <person name="D'Aco K."/>
            <person name="Daza R."/>
            <person name="De Haan G."/>
            <person name="DeGray S."/>
            <person name="DeMaso C."/>
            <person name="Dhargay N."/>
            <person name="Dooley K."/>
            <person name="Dooley E."/>
            <person name="Doricent M."/>
            <person name="Dorje P."/>
            <person name="Dorjee K."/>
            <person name="Dupes A."/>
            <person name="Elong R."/>
            <person name="Falk J."/>
            <person name="Farina A."/>
            <person name="Faro S."/>
            <person name="Ferguson D."/>
            <person name="Fisher S."/>
            <person name="Foley C.D."/>
            <person name="Franke A."/>
            <person name="Friedrich D."/>
            <person name="Gadbois L."/>
            <person name="Gearin G."/>
            <person name="Gearin C.R."/>
            <person name="Giannoukos G."/>
            <person name="Goode T."/>
            <person name="Graham J."/>
            <person name="Grandbois E."/>
            <person name="Grewal S."/>
            <person name="Gyaltsen K."/>
            <person name="Hafez N."/>
            <person name="Hagos B."/>
            <person name="Hall J."/>
            <person name="Henson C."/>
            <person name="Hollinger A."/>
            <person name="Honan T."/>
            <person name="Huard M.D."/>
            <person name="Hughes L."/>
            <person name="Hurhula B."/>
            <person name="Husby M.E."/>
            <person name="Kamat A."/>
            <person name="Kanga B."/>
            <person name="Kashin S."/>
            <person name="Khazanovich D."/>
            <person name="Kisner P."/>
            <person name="Lance K."/>
            <person name="Lara M."/>
            <person name="Lee W."/>
            <person name="Lennon N."/>
            <person name="Letendre F."/>
            <person name="LeVine R."/>
            <person name="Lipovsky A."/>
            <person name="Liu X."/>
            <person name="Liu J."/>
            <person name="Liu S."/>
            <person name="Lokyitsang T."/>
            <person name="Lokyitsang Y."/>
            <person name="Lubonja R."/>
            <person name="Lui A."/>
            <person name="MacDonald P."/>
            <person name="Magnisalis V."/>
            <person name="Maru K."/>
            <person name="Matthews C."/>
            <person name="McCusker W."/>
            <person name="McDonough S."/>
            <person name="Mehta T."/>
            <person name="Meldrim J."/>
            <person name="Meneus L."/>
            <person name="Mihai O."/>
            <person name="Mihalev A."/>
            <person name="Mihova T."/>
            <person name="Mittelman R."/>
            <person name="Mlenga V."/>
            <person name="Montmayeur A."/>
            <person name="Mulrain L."/>
            <person name="Navidi A."/>
            <person name="Naylor J."/>
            <person name="Negash T."/>
            <person name="Nguyen T."/>
            <person name="Nguyen N."/>
            <person name="Nicol R."/>
            <person name="Norbu C."/>
            <person name="Norbu N."/>
            <person name="Novod N."/>
            <person name="O'Neill B."/>
            <person name="Osman S."/>
            <person name="Markiewicz E."/>
            <person name="Oyono O.L."/>
            <person name="Patti C."/>
            <person name="Phunkhang P."/>
            <person name="Pierre F."/>
            <person name="Priest M."/>
            <person name="Raghuraman S."/>
            <person name="Rege F."/>
            <person name="Reyes R."/>
            <person name="Rise C."/>
            <person name="Rogov P."/>
            <person name="Ross K."/>
            <person name="Ryan E."/>
            <person name="Settipalli S."/>
            <person name="Shea T."/>
            <person name="Sherpa N."/>
            <person name="Shi L."/>
            <person name="Shih D."/>
            <person name="Sparrow T."/>
            <person name="Spaulding J."/>
            <person name="Stalker J."/>
            <person name="Stange-Thomann N."/>
            <person name="Stavropoulos S."/>
            <person name="Stone C."/>
            <person name="Strader C."/>
            <person name="Tesfaye S."/>
            <person name="Thomson T."/>
            <person name="Thoulutsang Y."/>
            <person name="Thoulutsang D."/>
            <person name="Topham K."/>
            <person name="Topping I."/>
            <person name="Tsamla T."/>
            <person name="Vassiliev H."/>
            <person name="Vo A."/>
            <person name="Wangchuk T."/>
            <person name="Wangdi T."/>
            <person name="Weiand M."/>
            <person name="Wilkinson J."/>
            <person name="Wilson A."/>
            <person name="Yadav S."/>
            <person name="Young G."/>
            <person name="Yu Q."/>
            <person name="Zembek L."/>
            <person name="Zhong D."/>
            <person name="Zimmer A."/>
            <person name="Zwirko Z."/>
            <person name="Jaffe D.B."/>
            <person name="Alvarez P."/>
            <person name="Brockman W."/>
            <person name="Butler J."/>
            <person name="Chin C."/>
            <person name="Gnerre S."/>
            <person name="Grabherr M."/>
            <person name="Kleber M."/>
            <person name="Mauceli E."/>
            <person name="MacCallum I."/>
        </authorList>
    </citation>
    <scope>NUCLEOTIDE SEQUENCE [LARGE SCALE GENOMIC DNA]</scope>
    <source>
        <strain evidence="11">Tucson 14030-0811.24</strain>
    </source>
</reference>
<organism evidence="10 11">
    <name type="scientific">Drosophila willistoni</name>
    <name type="common">Fruit fly</name>
    <dbReference type="NCBI Taxonomy" id="7260"/>
    <lineage>
        <taxon>Eukaryota</taxon>
        <taxon>Metazoa</taxon>
        <taxon>Ecdysozoa</taxon>
        <taxon>Arthropoda</taxon>
        <taxon>Hexapoda</taxon>
        <taxon>Insecta</taxon>
        <taxon>Pterygota</taxon>
        <taxon>Neoptera</taxon>
        <taxon>Endopterygota</taxon>
        <taxon>Diptera</taxon>
        <taxon>Brachycera</taxon>
        <taxon>Muscomorpha</taxon>
        <taxon>Ephydroidea</taxon>
        <taxon>Drosophilidae</taxon>
        <taxon>Drosophila</taxon>
        <taxon>Sophophora</taxon>
    </lineage>
</organism>
<comment type="subcellular location">
    <subcellularLocation>
        <location evidence="1 8">Nucleus</location>
    </subcellularLocation>
</comment>
<dbReference type="PROSITE" id="PS00657">
    <property type="entry name" value="FORK_HEAD_1"/>
    <property type="match status" value="1"/>
</dbReference>
<dbReference type="EMBL" id="CH964272">
    <property type="protein sequence ID" value="KRF99928.1"/>
    <property type="molecule type" value="Genomic_DNA"/>
</dbReference>
<dbReference type="SUPFAM" id="SSF46785">
    <property type="entry name" value="Winged helix' DNA-binding domain"/>
    <property type="match status" value="1"/>
</dbReference>
<evidence type="ECO:0000256" key="1">
    <source>
        <dbReference type="ARBA" id="ARBA00004123"/>
    </source>
</evidence>
<name>A0A0Q9WWT9_DROWI</name>
<evidence type="ECO:0000256" key="4">
    <source>
        <dbReference type="ARBA" id="ARBA00023125"/>
    </source>
</evidence>
<feature type="DNA-binding region" description="Fork-head" evidence="8">
    <location>
        <begin position="13"/>
        <end position="107"/>
    </location>
</feature>
<dbReference type="PANTHER" id="PTHR11829">
    <property type="entry name" value="FORKHEAD BOX PROTEIN"/>
    <property type="match status" value="1"/>
</dbReference>
<dbReference type="InParanoid" id="A0A0Q9WWT9"/>
<evidence type="ECO:0000256" key="2">
    <source>
        <dbReference type="ARBA" id="ARBA00022473"/>
    </source>
</evidence>
<keyword evidence="2" id="KW-0217">Developmental protein</keyword>
<dbReference type="InterPro" id="IPR036390">
    <property type="entry name" value="WH_DNA-bd_sf"/>
</dbReference>
<dbReference type="FunCoup" id="A0A0Q9WWT9">
    <property type="interactions" value="1"/>
</dbReference>
<evidence type="ECO:0000256" key="8">
    <source>
        <dbReference type="PROSITE-ProRule" id="PRU00089"/>
    </source>
</evidence>
<proteinExistence type="predicted"/>
<dbReference type="Proteomes" id="UP000007798">
    <property type="component" value="Unassembled WGS sequence"/>
</dbReference>
<evidence type="ECO:0000256" key="3">
    <source>
        <dbReference type="ARBA" id="ARBA00023015"/>
    </source>
</evidence>
<dbReference type="InterPro" id="IPR036388">
    <property type="entry name" value="WH-like_DNA-bd_sf"/>
</dbReference>
<evidence type="ECO:0000256" key="7">
    <source>
        <dbReference type="ARBA" id="ARBA00060234"/>
    </source>
</evidence>
<evidence type="ECO:0000313" key="10">
    <source>
        <dbReference type="EMBL" id="KRF99928.1"/>
    </source>
</evidence>
<gene>
    <name evidence="10" type="primary">Dwil\GK13405</name>
    <name evidence="10" type="ORF">Dwil_GK13405</name>
</gene>
<keyword evidence="4 8" id="KW-0238">DNA-binding</keyword>
<dbReference type="InterPro" id="IPR030456">
    <property type="entry name" value="TF_fork_head_CS_2"/>
</dbReference>
<dbReference type="PANTHER" id="PTHR11829:SF377">
    <property type="entry name" value="FORK HEAD DOMAIN-CONTAINING PROTEIN FD4-RELATED"/>
    <property type="match status" value="1"/>
</dbReference>
<evidence type="ECO:0000256" key="6">
    <source>
        <dbReference type="ARBA" id="ARBA00023242"/>
    </source>
</evidence>
<sequence length="457" mass="52536">MPRPLKITYGDQKPPYSYISLTAMAIIHSPQRMLPLSEIYRFIIEQFPYYRRNTQRWQNSLRHNLSFNDCFIKVPRNVTKSGKGSFWTLHPKAFDMFENGSLLRRRKRFRVKQLEKDLLNCEMATLSSYRKMFSQQIYDPTPNWDFRKTFNADNEQNGELINSPAYQNPQFPFQQLLVPTHKSGELDHNTPTRPKRAFTIESLIAPDTMEIADKKFNHINYGIQEGVARNNAGEELLPFSFNQLVSQYQFCSPTFTNMLYNVQHSISAHHQQIQEQLMDYYNGPLHMSEASKQIMQLALESNRNDRKAKAEPVQSVQVPMPQDPVIMEPVILEPLIMWNLTATARIALIGHSDTCNIVRPKGKLVIANHRRVCKKDDPCLMQVRQKRAKLVGSQEVADTTDWALYAKSAYNAVPAAPSVVRPARTMALDLANMPDRTIYDSAAHTQDEDSNSQLAAV</sequence>
<evidence type="ECO:0000259" key="9">
    <source>
        <dbReference type="PROSITE" id="PS50039"/>
    </source>
</evidence>
<dbReference type="OrthoDB" id="5954824at2759"/>
<dbReference type="PRINTS" id="PR00053">
    <property type="entry name" value="FORKHEAD"/>
</dbReference>